<evidence type="ECO:0000256" key="2">
    <source>
        <dbReference type="ARBA" id="ARBA00006344"/>
    </source>
</evidence>
<evidence type="ECO:0000256" key="1">
    <source>
        <dbReference type="ARBA" id="ARBA00004434"/>
    </source>
</evidence>
<dbReference type="PANTHER" id="PTHR12210">
    <property type="entry name" value="DULLARD PROTEIN PHOSPHATASE"/>
    <property type="match status" value="1"/>
</dbReference>
<evidence type="ECO:0000256" key="3">
    <source>
        <dbReference type="ARBA" id="ARBA00020799"/>
    </source>
</evidence>
<dbReference type="AlphaFoldDB" id="A0A1X6MZD2"/>
<dbReference type="Proteomes" id="UP000194127">
    <property type="component" value="Unassembled WGS sequence"/>
</dbReference>
<evidence type="ECO:0000256" key="15">
    <source>
        <dbReference type="SAM" id="MobiDB-lite"/>
    </source>
</evidence>
<dbReference type="STRING" id="670580.A0A1X6MZD2"/>
<keyword evidence="8 14" id="KW-0809">Transit peptide</keyword>
<comment type="subunit">
    <text evidence="13">Component of the TIM23 complex, at least composed of TIM23, TIM17 and TIM50. Interacts with preproteins in transit.</text>
</comment>
<dbReference type="InterPro" id="IPR050365">
    <property type="entry name" value="TIM50"/>
</dbReference>
<name>A0A1X6MZD2_9APHY</name>
<accession>A0A1X6MZD2</accession>
<dbReference type="PROSITE" id="PS50969">
    <property type="entry name" value="FCP1"/>
    <property type="match status" value="1"/>
</dbReference>
<keyword evidence="6" id="KW-0999">Mitochondrion inner membrane</keyword>
<keyword evidence="9" id="KW-1133">Transmembrane helix</keyword>
<keyword evidence="7 14" id="KW-0653">Protein transport</keyword>
<comment type="similarity">
    <text evidence="2 14">Belongs to the TIM50 family.</text>
</comment>
<keyword evidence="10 14" id="KW-0811">Translocation</keyword>
<dbReference type="InterPro" id="IPR036412">
    <property type="entry name" value="HAD-like_sf"/>
</dbReference>
<comment type="function">
    <text evidence="14">Essential component of the TIM23 complex, a complex that mediates the translocation of transit peptide-containing proteins across the mitochondrial inner membrane.</text>
</comment>
<feature type="region of interest" description="Disordered" evidence="15">
    <location>
        <begin position="1"/>
        <end position="57"/>
    </location>
</feature>
<evidence type="ECO:0000256" key="12">
    <source>
        <dbReference type="ARBA" id="ARBA00023136"/>
    </source>
</evidence>
<feature type="compositionally biased region" description="Polar residues" evidence="15">
    <location>
        <begin position="47"/>
        <end position="56"/>
    </location>
</feature>
<dbReference type="Pfam" id="PF03031">
    <property type="entry name" value="NIF"/>
    <property type="match status" value="1"/>
</dbReference>
<protein>
    <recommendedName>
        <fullName evidence="3 14">Mitochondrial import inner membrane translocase subunit TIM50</fullName>
    </recommendedName>
</protein>
<keyword evidence="11 14" id="KW-0496">Mitochondrion</keyword>
<gene>
    <name evidence="17" type="ORF">POSPLADRAFT_1144864</name>
</gene>
<dbReference type="EMBL" id="KZ110598">
    <property type="protein sequence ID" value="OSX61724.1"/>
    <property type="molecule type" value="Genomic_DNA"/>
</dbReference>
<evidence type="ECO:0000256" key="9">
    <source>
        <dbReference type="ARBA" id="ARBA00022989"/>
    </source>
</evidence>
<evidence type="ECO:0000313" key="17">
    <source>
        <dbReference type="EMBL" id="OSX61724.1"/>
    </source>
</evidence>
<dbReference type="OrthoDB" id="287041at2759"/>
<dbReference type="GO" id="GO:0015031">
    <property type="term" value="P:protein transport"/>
    <property type="evidence" value="ECO:0007669"/>
    <property type="project" value="UniProtKB-KW"/>
</dbReference>
<keyword evidence="18" id="KW-1185">Reference proteome</keyword>
<dbReference type="CDD" id="cd07521">
    <property type="entry name" value="HAD_FCP1-like"/>
    <property type="match status" value="1"/>
</dbReference>
<evidence type="ECO:0000259" key="16">
    <source>
        <dbReference type="PROSITE" id="PS50969"/>
    </source>
</evidence>
<evidence type="ECO:0000256" key="4">
    <source>
        <dbReference type="ARBA" id="ARBA00022448"/>
    </source>
</evidence>
<dbReference type="GO" id="GO:0005744">
    <property type="term" value="C:TIM23 mitochondrial import inner membrane translocase complex"/>
    <property type="evidence" value="ECO:0007669"/>
    <property type="project" value="UniProtKB-UniRule"/>
</dbReference>
<dbReference type="InterPro" id="IPR004274">
    <property type="entry name" value="FCP1_dom"/>
</dbReference>
<evidence type="ECO:0000256" key="11">
    <source>
        <dbReference type="ARBA" id="ARBA00023128"/>
    </source>
</evidence>
<keyword evidence="4 14" id="KW-0813">Transport</keyword>
<evidence type="ECO:0000313" key="18">
    <source>
        <dbReference type="Proteomes" id="UP000194127"/>
    </source>
</evidence>
<evidence type="ECO:0000256" key="6">
    <source>
        <dbReference type="ARBA" id="ARBA00022792"/>
    </source>
</evidence>
<dbReference type="SUPFAM" id="SSF56784">
    <property type="entry name" value="HAD-like"/>
    <property type="match status" value="1"/>
</dbReference>
<dbReference type="Gene3D" id="3.40.50.1000">
    <property type="entry name" value="HAD superfamily/HAD-like"/>
    <property type="match status" value="1"/>
</dbReference>
<feature type="region of interest" description="Disordered" evidence="15">
    <location>
        <begin position="408"/>
        <end position="429"/>
    </location>
</feature>
<keyword evidence="5" id="KW-0812">Transmembrane</keyword>
<dbReference type="GeneID" id="36330685"/>
<feature type="domain" description="FCP1 homology" evidence="16">
    <location>
        <begin position="137"/>
        <end position="281"/>
    </location>
</feature>
<organism evidence="17 18">
    <name type="scientific">Postia placenta MAD-698-R-SB12</name>
    <dbReference type="NCBI Taxonomy" id="670580"/>
    <lineage>
        <taxon>Eukaryota</taxon>
        <taxon>Fungi</taxon>
        <taxon>Dikarya</taxon>
        <taxon>Basidiomycota</taxon>
        <taxon>Agaricomycotina</taxon>
        <taxon>Agaricomycetes</taxon>
        <taxon>Polyporales</taxon>
        <taxon>Adustoporiaceae</taxon>
        <taxon>Rhodonia</taxon>
    </lineage>
</organism>
<evidence type="ECO:0000256" key="5">
    <source>
        <dbReference type="ARBA" id="ARBA00022692"/>
    </source>
</evidence>
<dbReference type="InterPro" id="IPR023214">
    <property type="entry name" value="HAD_sf"/>
</dbReference>
<evidence type="ECO:0000256" key="13">
    <source>
        <dbReference type="ARBA" id="ARBA00065975"/>
    </source>
</evidence>
<dbReference type="SMART" id="SM00577">
    <property type="entry name" value="CPDc"/>
    <property type="match status" value="1"/>
</dbReference>
<evidence type="ECO:0000256" key="8">
    <source>
        <dbReference type="ARBA" id="ARBA00022946"/>
    </source>
</evidence>
<feature type="compositionally biased region" description="Basic and acidic residues" evidence="15">
    <location>
        <begin position="1"/>
        <end position="11"/>
    </location>
</feature>
<comment type="subcellular location">
    <subcellularLocation>
        <location evidence="1 14">Mitochondrion inner membrane</location>
        <topology evidence="1 14">Single-pass membrane protein</topology>
    </subcellularLocation>
</comment>
<dbReference type="FunFam" id="3.40.50.1000:FF:000019">
    <property type="entry name" value="Mitochondrial import inner membrane translocase subunit TIM50"/>
    <property type="match status" value="1"/>
</dbReference>
<proteinExistence type="inferred from homology"/>
<keyword evidence="12" id="KW-0472">Membrane</keyword>
<evidence type="ECO:0000256" key="7">
    <source>
        <dbReference type="ARBA" id="ARBA00022927"/>
    </source>
</evidence>
<evidence type="ECO:0000256" key="10">
    <source>
        <dbReference type="ARBA" id="ARBA00023010"/>
    </source>
</evidence>
<dbReference type="RefSeq" id="XP_024338518.1">
    <property type="nucleotide sequence ID" value="XM_024485736.1"/>
</dbReference>
<evidence type="ECO:0000256" key="14">
    <source>
        <dbReference type="RuleBase" id="RU365079"/>
    </source>
</evidence>
<sequence length="429" mass="48686">MPPKPPVKDTSRSPAPPPQPASSSSLPSLDFAPEVEEERERQERTGARSSKNSLSSIERRRRMLARAALGVFLVGVGVETWMMGREWDEEELKAKRMKPEEAPSTRWGRTKARFTSFFDFFTEPIWPELLPGPHPAIPQKPYTLLISIDDLLVTSTWDRQYGWRTAKRPGVDYFLGYLSQFFEVVIFTTQYNYTAQPILDKLDPYQFFISYRLYRDACRSINGQPVKDLTYLNRDLSKVILLDAHPEHVSPNPENAIILSKWTGDPKDRGLVAMIPFLESIGIFKPPDVRPILDAYHGKDIALEYAKKEAEMKSKHIEDWEKNKKGHLANSFTLSSLFGSSGQASTSPIPPTYLEQKRREAQLQYKEEQAYIAANKENFERLIKEDQEAMAREMAGSTFWGAIESMVLGTPPPKKDGTAAVPDSARASP</sequence>
<reference evidence="17 18" key="1">
    <citation type="submission" date="2017-04" db="EMBL/GenBank/DDBJ databases">
        <title>Genome Sequence of the Model Brown-Rot Fungus Postia placenta SB12.</title>
        <authorList>
            <consortium name="DOE Joint Genome Institute"/>
            <person name="Gaskell J."/>
            <person name="Kersten P."/>
            <person name="Larrondo L.F."/>
            <person name="Canessa P."/>
            <person name="Martinez D."/>
            <person name="Hibbett D."/>
            <person name="Schmoll M."/>
            <person name="Kubicek C.P."/>
            <person name="Martinez A.T."/>
            <person name="Yadav J."/>
            <person name="Master E."/>
            <person name="Magnuson J.K."/>
            <person name="James T."/>
            <person name="Yaver D."/>
            <person name="Berka R."/>
            <person name="Labutti K."/>
            <person name="Lipzen A."/>
            <person name="Aerts A."/>
            <person name="Barry K."/>
            <person name="Henrissat B."/>
            <person name="Blanchette R."/>
            <person name="Grigoriev I."/>
            <person name="Cullen D."/>
        </authorList>
    </citation>
    <scope>NUCLEOTIDE SEQUENCE [LARGE SCALE GENOMIC DNA]</scope>
    <source>
        <strain evidence="17 18">MAD-698-R-SB12</strain>
    </source>
</reference>